<dbReference type="GO" id="GO:0008380">
    <property type="term" value="P:RNA splicing"/>
    <property type="evidence" value="ECO:0007669"/>
    <property type="project" value="InterPro"/>
</dbReference>
<dbReference type="GO" id="GO:0003729">
    <property type="term" value="F:mRNA binding"/>
    <property type="evidence" value="ECO:0000318"/>
    <property type="project" value="GO_Central"/>
</dbReference>
<dbReference type="InterPro" id="IPR044578">
    <property type="entry name" value="BIR6-like"/>
</dbReference>
<evidence type="ECO:0008006" key="5">
    <source>
        <dbReference type="Google" id="ProtNLM"/>
    </source>
</evidence>
<name>A0A022RUT2_ERYGU</name>
<dbReference type="AlphaFoldDB" id="A0A022RUT2"/>
<dbReference type="Pfam" id="PF01535">
    <property type="entry name" value="PPR"/>
    <property type="match status" value="2"/>
</dbReference>
<gene>
    <name evidence="3" type="ORF">MIMGU_mgv1a010419mg</name>
</gene>
<dbReference type="PANTHER" id="PTHR47003">
    <property type="entry name" value="OS01G0970900 PROTEIN"/>
    <property type="match status" value="1"/>
</dbReference>
<dbReference type="InterPro" id="IPR011990">
    <property type="entry name" value="TPR-like_helical_dom_sf"/>
</dbReference>
<dbReference type="PROSITE" id="PS51375">
    <property type="entry name" value="PPR"/>
    <property type="match status" value="1"/>
</dbReference>
<evidence type="ECO:0000256" key="1">
    <source>
        <dbReference type="ARBA" id="ARBA00022737"/>
    </source>
</evidence>
<keyword evidence="4" id="KW-1185">Reference proteome</keyword>
<dbReference type="Gene3D" id="1.25.40.10">
    <property type="entry name" value="Tetratricopeptide repeat domain"/>
    <property type="match status" value="2"/>
</dbReference>
<dbReference type="EMBL" id="KI630214">
    <property type="protein sequence ID" value="EYU44267.1"/>
    <property type="molecule type" value="Genomic_DNA"/>
</dbReference>
<dbReference type="PANTHER" id="PTHR47003:SF3">
    <property type="entry name" value="SMALL RIBOSOMAL SUBUNIT PROTEIN MS81 (RPPR8)"/>
    <property type="match status" value="1"/>
</dbReference>
<accession>A0A022RUT2</accession>
<evidence type="ECO:0000256" key="2">
    <source>
        <dbReference type="PROSITE-ProRule" id="PRU00708"/>
    </source>
</evidence>
<dbReference type="eggNOG" id="KOG4197">
    <property type="taxonomic scope" value="Eukaryota"/>
</dbReference>
<organism evidence="3 4">
    <name type="scientific">Erythranthe guttata</name>
    <name type="common">Yellow monkey flower</name>
    <name type="synonym">Mimulus guttatus</name>
    <dbReference type="NCBI Taxonomy" id="4155"/>
    <lineage>
        <taxon>Eukaryota</taxon>
        <taxon>Viridiplantae</taxon>
        <taxon>Streptophyta</taxon>
        <taxon>Embryophyta</taxon>
        <taxon>Tracheophyta</taxon>
        <taxon>Spermatophyta</taxon>
        <taxon>Magnoliopsida</taxon>
        <taxon>eudicotyledons</taxon>
        <taxon>Gunneridae</taxon>
        <taxon>Pentapetalae</taxon>
        <taxon>asterids</taxon>
        <taxon>lamiids</taxon>
        <taxon>Lamiales</taxon>
        <taxon>Phrymaceae</taxon>
        <taxon>Erythranthe</taxon>
    </lineage>
</organism>
<dbReference type="NCBIfam" id="TIGR00756">
    <property type="entry name" value="PPR"/>
    <property type="match status" value="1"/>
</dbReference>
<proteinExistence type="predicted"/>
<sequence>MIGGNKPSSPDCIFLLKKIVVGEELDMDLFSRVLEIFKASGNVLTDSNLDSIIKSLTSVGKMAECNGILSAMEEHGYVPSDSSRSKIAFKLSKGGKTEEAREFMDNLSTTQNDSVYGTWVSLIKGYCEACNMDEASRSFREMVEKEGASFGAQPLLDLLVGTYCRNNKPFDAYKFVSEMVNDKGLSPWNATYKTLTSKLLTERKYFKEAIDVMTMMKNQDYAPDLDSFVKYFSKTGSAEEAIVFSQAMSSKRFPSTNVFLRLFDAYLKAGRKSEAQDFLSKCPSYIKSHADVLDLFYSRKSRGTKTKAVAVAV</sequence>
<dbReference type="InterPro" id="IPR002885">
    <property type="entry name" value="PPR_rpt"/>
</dbReference>
<evidence type="ECO:0000313" key="3">
    <source>
        <dbReference type="EMBL" id="EYU44267.1"/>
    </source>
</evidence>
<reference evidence="3 4" key="1">
    <citation type="journal article" date="2013" name="Proc. Natl. Acad. Sci. U.S.A.">
        <title>Fine-scale variation in meiotic recombination in Mimulus inferred from population shotgun sequencing.</title>
        <authorList>
            <person name="Hellsten U."/>
            <person name="Wright K.M."/>
            <person name="Jenkins J."/>
            <person name="Shu S."/>
            <person name="Yuan Y."/>
            <person name="Wessler S.R."/>
            <person name="Schmutz J."/>
            <person name="Willis J.H."/>
            <person name="Rokhsar D.S."/>
        </authorList>
    </citation>
    <scope>NUCLEOTIDE SEQUENCE [LARGE SCALE GENOMIC DNA]</scope>
    <source>
        <strain evidence="4">cv. DUN x IM62</strain>
    </source>
</reference>
<feature type="repeat" description="PPR" evidence="2">
    <location>
        <begin position="115"/>
        <end position="145"/>
    </location>
</feature>
<keyword evidence="1" id="KW-0677">Repeat</keyword>
<protein>
    <recommendedName>
        <fullName evidence="5">Pentacotripeptide-repeat region of PRORP domain-containing protein</fullName>
    </recommendedName>
</protein>
<evidence type="ECO:0000313" key="4">
    <source>
        <dbReference type="Proteomes" id="UP000030748"/>
    </source>
</evidence>
<dbReference type="Proteomes" id="UP000030748">
    <property type="component" value="Unassembled WGS sequence"/>
</dbReference>
<dbReference type="STRING" id="4155.A0A022RUT2"/>